<dbReference type="EMBL" id="CM056812">
    <property type="protein sequence ID" value="KAJ8617986.1"/>
    <property type="molecule type" value="Genomic_DNA"/>
</dbReference>
<accession>A0ACC2KA97</accession>
<evidence type="ECO:0000313" key="1">
    <source>
        <dbReference type="EMBL" id="KAJ8617986.1"/>
    </source>
</evidence>
<name>A0ACC2KA97_PERAE</name>
<reference evidence="1 2" key="1">
    <citation type="journal article" date="2022" name="Hortic Res">
        <title>A haplotype resolved chromosomal level avocado genome allows analysis of novel avocado genes.</title>
        <authorList>
            <person name="Nath O."/>
            <person name="Fletcher S.J."/>
            <person name="Hayward A."/>
            <person name="Shaw L.M."/>
            <person name="Masouleh A.K."/>
            <person name="Furtado A."/>
            <person name="Henry R.J."/>
            <person name="Mitter N."/>
        </authorList>
    </citation>
    <scope>NUCLEOTIDE SEQUENCE [LARGE SCALE GENOMIC DNA]</scope>
    <source>
        <strain evidence="2">cv. Hass</strain>
    </source>
</reference>
<keyword evidence="2" id="KW-1185">Reference proteome</keyword>
<proteinExistence type="predicted"/>
<organism evidence="1 2">
    <name type="scientific">Persea americana</name>
    <name type="common">Avocado</name>
    <dbReference type="NCBI Taxonomy" id="3435"/>
    <lineage>
        <taxon>Eukaryota</taxon>
        <taxon>Viridiplantae</taxon>
        <taxon>Streptophyta</taxon>
        <taxon>Embryophyta</taxon>
        <taxon>Tracheophyta</taxon>
        <taxon>Spermatophyta</taxon>
        <taxon>Magnoliopsida</taxon>
        <taxon>Magnoliidae</taxon>
        <taxon>Laurales</taxon>
        <taxon>Lauraceae</taxon>
        <taxon>Persea</taxon>
    </lineage>
</organism>
<protein>
    <submittedName>
        <fullName evidence="1">Uncharacterized protein</fullName>
    </submittedName>
</protein>
<dbReference type="Proteomes" id="UP001234297">
    <property type="component" value="Chromosome 4"/>
</dbReference>
<sequence length="123" mass="13693">MQLDPLSASPDDQTLTLEKKAADDFRVVDPTSLLSDSLLLRIFSLLPSSQYLPNSLVCKRWLALHGRLRRSLKLLDRHFLDSGSLTSRLFDLTEIDLVTASVHSQSPHSSSGIFLTLPPLHLS</sequence>
<evidence type="ECO:0000313" key="2">
    <source>
        <dbReference type="Proteomes" id="UP001234297"/>
    </source>
</evidence>
<gene>
    <name evidence="1" type="ORF">MRB53_014172</name>
</gene>
<comment type="caution">
    <text evidence="1">The sequence shown here is derived from an EMBL/GenBank/DDBJ whole genome shotgun (WGS) entry which is preliminary data.</text>
</comment>